<evidence type="ECO:0000256" key="6">
    <source>
        <dbReference type="ARBA" id="ARBA00022989"/>
    </source>
</evidence>
<keyword evidence="4 12" id="KW-0812">Transmembrane</keyword>
<dbReference type="InterPro" id="IPR000863">
    <property type="entry name" value="Sulfotransferase_dom"/>
</dbReference>
<dbReference type="PIRSF" id="PIRSF005883">
    <property type="entry name" value="Carbohydrate_sulfotransferase"/>
    <property type="match status" value="1"/>
</dbReference>
<evidence type="ECO:0000256" key="10">
    <source>
        <dbReference type="ARBA" id="ARBA00023277"/>
    </source>
</evidence>
<comment type="caution">
    <text evidence="14">The sequence shown here is derived from an EMBL/GenBank/DDBJ whole genome shotgun (WGS) entry which is preliminary data.</text>
</comment>
<dbReference type="Proteomes" id="UP001162483">
    <property type="component" value="Unassembled WGS sequence"/>
</dbReference>
<keyword evidence="6 12" id="KW-1133">Transmembrane helix</keyword>
<gene>
    <name evidence="14" type="ORF">SPARVUS_LOCUS7977404</name>
</gene>
<reference evidence="14" key="1">
    <citation type="submission" date="2023-05" db="EMBL/GenBank/DDBJ databases">
        <authorList>
            <person name="Stuckert A."/>
        </authorList>
    </citation>
    <scope>NUCLEOTIDE SEQUENCE</scope>
</reference>
<evidence type="ECO:0000256" key="8">
    <source>
        <dbReference type="ARBA" id="ARBA00023136"/>
    </source>
</evidence>
<comment type="subcellular location">
    <subcellularLocation>
        <location evidence="1">Golgi apparatus membrane</location>
        <topology evidence="1">Single-pass type II membrane protein</topology>
    </subcellularLocation>
</comment>
<sequence length="382" mass="44118">MRKCGAIFFVVTAVITLQTIILVLNNLGTRFSNSLPREKPSKVHLLILSTWRAGSSLVGQIFNQNPDVFYLKEPAWHVWNTMPHNNAHVLHMAVRDLIRSVFKCDMSVLDVYMQNRSYVSNLFQWSSSRALCLPPACNTFSRKKIVTDYNCKKYCAKSPFSKVEQSCNAYSHIVLQEVRIFDLKVLYPLLKDPSLNLKILHLVRDPRAVAKSRIQTFRALAVDNGIVLNRNGTKINDTKFLALHEICQSHANMYKMATDDPPLFLNGRYMMVRYEDLVQDPLGKVQEIYKFANLEMTEKLSEWICNVTHGQGLPTRKEAFKITSRNALNVSQAWRTMLPFQIVTKIQDICKDAMNTFQYQFMKSETQQRDLSEDFVLPRTKH</sequence>
<evidence type="ECO:0000313" key="14">
    <source>
        <dbReference type="EMBL" id="CAI9574462.1"/>
    </source>
</evidence>
<dbReference type="InterPro" id="IPR016469">
    <property type="entry name" value="Carbohydrate_sulfotransferase"/>
</dbReference>
<dbReference type="EC" id="2.8.2.-" evidence="11"/>
<name>A0ABN9DSV3_9NEOB</name>
<evidence type="ECO:0000256" key="12">
    <source>
        <dbReference type="SAM" id="Phobius"/>
    </source>
</evidence>
<feature type="domain" description="Sulfotransferase" evidence="13">
    <location>
        <begin position="44"/>
        <end position="357"/>
    </location>
</feature>
<keyword evidence="5" id="KW-0735">Signal-anchor</keyword>
<keyword evidence="15" id="KW-1185">Reference proteome</keyword>
<dbReference type="PANTHER" id="PTHR10704:SF72">
    <property type="entry name" value="SULFOTRANSFERASE"/>
    <property type="match status" value="1"/>
</dbReference>
<proteinExistence type="inferred from homology"/>
<keyword evidence="8 12" id="KW-0472">Membrane</keyword>
<comment type="similarity">
    <text evidence="2">Belongs to the sulfotransferase 1 family. Gal/GlcNAc/GalNAc subfamily.</text>
</comment>
<evidence type="ECO:0000256" key="7">
    <source>
        <dbReference type="ARBA" id="ARBA00023034"/>
    </source>
</evidence>
<evidence type="ECO:0000256" key="4">
    <source>
        <dbReference type="ARBA" id="ARBA00022692"/>
    </source>
</evidence>
<dbReference type="PANTHER" id="PTHR10704">
    <property type="entry name" value="CARBOHYDRATE SULFOTRANSFERASE"/>
    <property type="match status" value="1"/>
</dbReference>
<dbReference type="SUPFAM" id="SSF52540">
    <property type="entry name" value="P-loop containing nucleoside triphosphate hydrolases"/>
    <property type="match status" value="1"/>
</dbReference>
<dbReference type="EMBL" id="CATNWA010014663">
    <property type="protein sequence ID" value="CAI9574462.1"/>
    <property type="molecule type" value="Genomic_DNA"/>
</dbReference>
<evidence type="ECO:0000313" key="15">
    <source>
        <dbReference type="Proteomes" id="UP001162483"/>
    </source>
</evidence>
<evidence type="ECO:0000256" key="1">
    <source>
        <dbReference type="ARBA" id="ARBA00004323"/>
    </source>
</evidence>
<evidence type="ECO:0000256" key="5">
    <source>
        <dbReference type="ARBA" id="ARBA00022968"/>
    </source>
</evidence>
<organism evidence="14 15">
    <name type="scientific">Staurois parvus</name>
    <dbReference type="NCBI Taxonomy" id="386267"/>
    <lineage>
        <taxon>Eukaryota</taxon>
        <taxon>Metazoa</taxon>
        <taxon>Chordata</taxon>
        <taxon>Craniata</taxon>
        <taxon>Vertebrata</taxon>
        <taxon>Euteleostomi</taxon>
        <taxon>Amphibia</taxon>
        <taxon>Batrachia</taxon>
        <taxon>Anura</taxon>
        <taxon>Neobatrachia</taxon>
        <taxon>Ranoidea</taxon>
        <taxon>Ranidae</taxon>
        <taxon>Staurois</taxon>
    </lineage>
</organism>
<evidence type="ECO:0000259" key="13">
    <source>
        <dbReference type="Pfam" id="PF00685"/>
    </source>
</evidence>
<feature type="transmembrane region" description="Helical" evidence="12">
    <location>
        <begin position="6"/>
        <end position="27"/>
    </location>
</feature>
<dbReference type="InterPro" id="IPR051135">
    <property type="entry name" value="Gal/GlcNAc/GalNAc_ST"/>
</dbReference>
<evidence type="ECO:0000256" key="9">
    <source>
        <dbReference type="ARBA" id="ARBA00023180"/>
    </source>
</evidence>
<protein>
    <recommendedName>
        <fullName evidence="11">Sulfotransferase</fullName>
        <ecNumber evidence="11">2.8.2.-</ecNumber>
    </recommendedName>
</protein>
<keyword evidence="9" id="KW-0325">Glycoprotein</keyword>
<keyword evidence="3 11" id="KW-0808">Transferase</keyword>
<dbReference type="InterPro" id="IPR027417">
    <property type="entry name" value="P-loop_NTPase"/>
</dbReference>
<accession>A0ABN9DSV3</accession>
<evidence type="ECO:0000256" key="3">
    <source>
        <dbReference type="ARBA" id="ARBA00022679"/>
    </source>
</evidence>
<keyword evidence="10" id="KW-0119">Carbohydrate metabolism</keyword>
<evidence type="ECO:0000256" key="11">
    <source>
        <dbReference type="RuleBase" id="RU361155"/>
    </source>
</evidence>
<keyword evidence="7" id="KW-0333">Golgi apparatus</keyword>
<dbReference type="Gene3D" id="3.40.50.300">
    <property type="entry name" value="P-loop containing nucleotide triphosphate hydrolases"/>
    <property type="match status" value="1"/>
</dbReference>
<dbReference type="Pfam" id="PF00685">
    <property type="entry name" value="Sulfotransfer_1"/>
    <property type="match status" value="1"/>
</dbReference>
<evidence type="ECO:0000256" key="2">
    <source>
        <dbReference type="ARBA" id="ARBA00005530"/>
    </source>
</evidence>